<keyword evidence="2 4" id="KW-0560">Oxidoreductase</keyword>
<evidence type="ECO:0000256" key="2">
    <source>
        <dbReference type="ARBA" id="ARBA00023002"/>
    </source>
</evidence>
<dbReference type="FunFam" id="3.40.309.10:FF:000012">
    <property type="entry name" value="Betaine aldehyde dehydrogenase"/>
    <property type="match status" value="1"/>
</dbReference>
<dbReference type="InterPro" id="IPR016163">
    <property type="entry name" value="Ald_DH_C"/>
</dbReference>
<evidence type="ECO:0000256" key="1">
    <source>
        <dbReference type="ARBA" id="ARBA00009986"/>
    </source>
</evidence>
<protein>
    <submittedName>
        <fullName evidence="6">Aldehyde dehydrogenase family protein</fullName>
    </submittedName>
</protein>
<gene>
    <name evidence="6" type="ORF">GXX24_06000</name>
</gene>
<evidence type="ECO:0000256" key="3">
    <source>
        <dbReference type="PROSITE-ProRule" id="PRU10007"/>
    </source>
</evidence>
<dbReference type="PROSITE" id="PS00687">
    <property type="entry name" value="ALDEHYDE_DEHYDR_GLU"/>
    <property type="match status" value="1"/>
</dbReference>
<sequence length="492" mass="52877">MNSKQLIDRTHPYLDGKIKLLLIDGKWVPSASGKVFESFDPTTGKKIAEAYEAGAEDINLAVSAARRAFDGPWRNAKPAERQALLLKLADALAENYDEIARLDSIDYGGIIARTAGKRSRYLQMLRYYASLAVTVHGETTPNSIPGEFLTFTKKEPVGVVAGIFAWNAPMDMMIWKIAPALAAGCTVVVKPPLEAALSSLRFGELMQEVGFPAGVVNIVPGGVEAGSVLSAHPGVDKISFTGSTATGQAIARASIENLKRTTLELGGKSANIVMDDADLDAAVPGAIMAAFSNSGQVCAAGTRLFVQSRIYDEFCARLQEEAGKLKVGDSLDPRTEIGPLISQRQQTRVNGYIESGVNEGAKMILGGSTIPDFGNFVAPTIFSHVTDRMKIAREEIFGPVLSVLSFDTQDEAVQRANASEFGLAGAVWTRDVGRAHQISSRLRAGTIWVNAYMQLDSTMPFGGFKMSGHGRENGRMHIESFLETKSIAINMA</sequence>
<evidence type="ECO:0000313" key="7">
    <source>
        <dbReference type="Proteomes" id="UP000580830"/>
    </source>
</evidence>
<evidence type="ECO:0000256" key="4">
    <source>
        <dbReference type="RuleBase" id="RU003345"/>
    </source>
</evidence>
<dbReference type="Gene3D" id="3.40.605.10">
    <property type="entry name" value="Aldehyde Dehydrogenase, Chain A, domain 1"/>
    <property type="match status" value="1"/>
</dbReference>
<dbReference type="Pfam" id="PF00171">
    <property type="entry name" value="Aldedh"/>
    <property type="match status" value="1"/>
</dbReference>
<dbReference type="InterPro" id="IPR016160">
    <property type="entry name" value="Ald_DH_CS_CYS"/>
</dbReference>
<feature type="domain" description="Aldehyde dehydrogenase" evidence="5">
    <location>
        <begin position="27"/>
        <end position="487"/>
    </location>
</feature>
<organism evidence="6 7">
    <name type="scientific">Paracoccus solventivorans</name>
    <dbReference type="NCBI Taxonomy" id="53463"/>
    <lineage>
        <taxon>Bacteria</taxon>
        <taxon>Pseudomonadati</taxon>
        <taxon>Pseudomonadota</taxon>
        <taxon>Alphaproteobacteria</taxon>
        <taxon>Rhodobacterales</taxon>
        <taxon>Paracoccaceae</taxon>
        <taxon>Paracoccus</taxon>
    </lineage>
</organism>
<dbReference type="AlphaFoldDB" id="A0A832QVU3"/>
<dbReference type="InterPro" id="IPR029510">
    <property type="entry name" value="Ald_DH_CS_GLU"/>
</dbReference>
<evidence type="ECO:0000313" key="6">
    <source>
        <dbReference type="EMBL" id="HHW33677.1"/>
    </source>
</evidence>
<accession>A0A832QVU3</accession>
<dbReference type="GO" id="GO:0016620">
    <property type="term" value="F:oxidoreductase activity, acting on the aldehyde or oxo group of donors, NAD or NADP as acceptor"/>
    <property type="evidence" value="ECO:0007669"/>
    <property type="project" value="InterPro"/>
</dbReference>
<dbReference type="EMBL" id="DULP01000084">
    <property type="protein sequence ID" value="HHW33677.1"/>
    <property type="molecule type" value="Genomic_DNA"/>
</dbReference>
<name>A0A832QVU3_9RHOB</name>
<reference evidence="6 7" key="1">
    <citation type="journal article" date="2020" name="Biotechnol. Biofuels">
        <title>New insights from the biogas microbiome by comprehensive genome-resolved metagenomics of nearly 1600 species originating from multiple anaerobic digesters.</title>
        <authorList>
            <person name="Campanaro S."/>
            <person name="Treu L."/>
            <person name="Rodriguez-R L.M."/>
            <person name="Kovalovszki A."/>
            <person name="Ziels R.M."/>
            <person name="Maus I."/>
            <person name="Zhu X."/>
            <person name="Kougias P.G."/>
            <person name="Basile A."/>
            <person name="Luo G."/>
            <person name="Schluter A."/>
            <person name="Konstantinidis K.T."/>
            <person name="Angelidaki I."/>
        </authorList>
    </citation>
    <scope>NUCLEOTIDE SEQUENCE [LARGE SCALE GENOMIC DNA]</scope>
    <source>
        <strain evidence="6">AS04akNAM_125</strain>
    </source>
</reference>
<dbReference type="SUPFAM" id="SSF53720">
    <property type="entry name" value="ALDH-like"/>
    <property type="match status" value="1"/>
</dbReference>
<dbReference type="PROSITE" id="PS00070">
    <property type="entry name" value="ALDEHYDE_DEHYDR_CYS"/>
    <property type="match status" value="1"/>
</dbReference>
<evidence type="ECO:0000259" key="5">
    <source>
        <dbReference type="Pfam" id="PF00171"/>
    </source>
</evidence>
<dbReference type="InterPro" id="IPR016162">
    <property type="entry name" value="Ald_DH_N"/>
</dbReference>
<proteinExistence type="inferred from homology"/>
<dbReference type="InterPro" id="IPR015590">
    <property type="entry name" value="Aldehyde_DH_dom"/>
</dbReference>
<dbReference type="FunFam" id="3.40.605.10:FF:000007">
    <property type="entry name" value="NAD/NADP-dependent betaine aldehyde dehydrogenase"/>
    <property type="match status" value="1"/>
</dbReference>
<dbReference type="RefSeq" id="WP_303729767.1">
    <property type="nucleotide sequence ID" value="NZ_DULP01000084.1"/>
</dbReference>
<comment type="similarity">
    <text evidence="1 4">Belongs to the aldehyde dehydrogenase family.</text>
</comment>
<comment type="caution">
    <text evidence="6">The sequence shown here is derived from an EMBL/GenBank/DDBJ whole genome shotgun (WGS) entry which is preliminary data.</text>
</comment>
<dbReference type="Proteomes" id="UP000580830">
    <property type="component" value="Unassembled WGS sequence"/>
</dbReference>
<feature type="active site" evidence="3">
    <location>
        <position position="264"/>
    </location>
</feature>
<dbReference type="InterPro" id="IPR016161">
    <property type="entry name" value="Ald_DH/histidinol_DH"/>
</dbReference>
<dbReference type="Gene3D" id="3.40.309.10">
    <property type="entry name" value="Aldehyde Dehydrogenase, Chain A, domain 2"/>
    <property type="match status" value="1"/>
</dbReference>
<dbReference type="PANTHER" id="PTHR11699">
    <property type="entry name" value="ALDEHYDE DEHYDROGENASE-RELATED"/>
    <property type="match status" value="1"/>
</dbReference>